<dbReference type="EnsemblPlants" id="Pp3c4_20140V3.2">
    <property type="protein sequence ID" value="PAC:32919607.CDS.1"/>
    <property type="gene ID" value="Pp3c4_20140"/>
</dbReference>
<proteinExistence type="predicted"/>
<accession>A0A7I3Z6L9</accession>
<organism evidence="1 2">
    <name type="scientific">Physcomitrium patens</name>
    <name type="common">Spreading-leaved earth moss</name>
    <name type="synonym">Physcomitrella patens</name>
    <dbReference type="NCBI Taxonomy" id="3218"/>
    <lineage>
        <taxon>Eukaryota</taxon>
        <taxon>Viridiplantae</taxon>
        <taxon>Streptophyta</taxon>
        <taxon>Embryophyta</taxon>
        <taxon>Bryophyta</taxon>
        <taxon>Bryophytina</taxon>
        <taxon>Bryopsida</taxon>
        <taxon>Funariidae</taxon>
        <taxon>Funariales</taxon>
        <taxon>Funariaceae</taxon>
        <taxon>Physcomitrium</taxon>
    </lineage>
</organism>
<dbReference type="Gramene" id="Pp3c4_20140V3.2">
    <property type="protein sequence ID" value="PAC:32919607.CDS.1"/>
    <property type="gene ID" value="Pp3c4_20140"/>
</dbReference>
<evidence type="ECO:0000313" key="1">
    <source>
        <dbReference type="EnsemblPlants" id="PAC:32919607.CDS.1"/>
    </source>
</evidence>
<dbReference type="Gramene" id="Pp3c4_20140V3.1">
    <property type="protein sequence ID" value="PAC:32919606.CDS.1"/>
    <property type="gene ID" value="Pp3c4_20140"/>
</dbReference>
<dbReference type="EnsemblPlants" id="Pp3c4_20140V3.1">
    <property type="protein sequence ID" value="PAC:32919606.CDS.1"/>
    <property type="gene ID" value="Pp3c4_20140"/>
</dbReference>
<reference evidence="1 2" key="2">
    <citation type="journal article" date="2018" name="Plant J.">
        <title>The Physcomitrella patens chromosome-scale assembly reveals moss genome structure and evolution.</title>
        <authorList>
            <person name="Lang D."/>
            <person name="Ullrich K.K."/>
            <person name="Murat F."/>
            <person name="Fuchs J."/>
            <person name="Jenkins J."/>
            <person name="Haas F.B."/>
            <person name="Piednoel M."/>
            <person name="Gundlach H."/>
            <person name="Van Bel M."/>
            <person name="Meyberg R."/>
            <person name="Vives C."/>
            <person name="Morata J."/>
            <person name="Symeonidi A."/>
            <person name="Hiss M."/>
            <person name="Muchero W."/>
            <person name="Kamisugi Y."/>
            <person name="Saleh O."/>
            <person name="Blanc G."/>
            <person name="Decker E.L."/>
            <person name="van Gessel N."/>
            <person name="Grimwood J."/>
            <person name="Hayes R.D."/>
            <person name="Graham S.W."/>
            <person name="Gunter L.E."/>
            <person name="McDaniel S.F."/>
            <person name="Hoernstein S.N.W."/>
            <person name="Larsson A."/>
            <person name="Li F.W."/>
            <person name="Perroud P.F."/>
            <person name="Phillips J."/>
            <person name="Ranjan P."/>
            <person name="Rokshar D.S."/>
            <person name="Rothfels C.J."/>
            <person name="Schneider L."/>
            <person name="Shu S."/>
            <person name="Stevenson D.W."/>
            <person name="Thummler F."/>
            <person name="Tillich M."/>
            <person name="Villarreal Aguilar J.C."/>
            <person name="Widiez T."/>
            <person name="Wong G.K."/>
            <person name="Wymore A."/>
            <person name="Zhang Y."/>
            <person name="Zimmer A.D."/>
            <person name="Quatrano R.S."/>
            <person name="Mayer K.F.X."/>
            <person name="Goodstein D."/>
            <person name="Casacuberta J.M."/>
            <person name="Vandepoele K."/>
            <person name="Reski R."/>
            <person name="Cuming A.C."/>
            <person name="Tuskan G.A."/>
            <person name="Maumus F."/>
            <person name="Salse J."/>
            <person name="Schmutz J."/>
            <person name="Rensing S.A."/>
        </authorList>
    </citation>
    <scope>NUCLEOTIDE SEQUENCE [LARGE SCALE GENOMIC DNA]</scope>
    <source>
        <strain evidence="1 2">cv. Gransden 2004</strain>
    </source>
</reference>
<evidence type="ECO:0000313" key="2">
    <source>
        <dbReference type="Proteomes" id="UP000006727"/>
    </source>
</evidence>
<dbReference type="AlphaFoldDB" id="A0A7I3Z6L9"/>
<reference evidence="1" key="3">
    <citation type="submission" date="2020-12" db="UniProtKB">
        <authorList>
            <consortium name="EnsemblPlants"/>
        </authorList>
    </citation>
    <scope>IDENTIFICATION</scope>
</reference>
<protein>
    <submittedName>
        <fullName evidence="1">Uncharacterized protein</fullName>
    </submittedName>
</protein>
<reference evidence="1 2" key="1">
    <citation type="journal article" date="2008" name="Science">
        <title>The Physcomitrella genome reveals evolutionary insights into the conquest of land by plants.</title>
        <authorList>
            <person name="Rensing S."/>
            <person name="Lang D."/>
            <person name="Zimmer A."/>
            <person name="Terry A."/>
            <person name="Salamov A."/>
            <person name="Shapiro H."/>
            <person name="Nishiyama T."/>
            <person name="Perroud P.-F."/>
            <person name="Lindquist E."/>
            <person name="Kamisugi Y."/>
            <person name="Tanahashi T."/>
            <person name="Sakakibara K."/>
            <person name="Fujita T."/>
            <person name="Oishi K."/>
            <person name="Shin-I T."/>
            <person name="Kuroki Y."/>
            <person name="Toyoda A."/>
            <person name="Suzuki Y."/>
            <person name="Hashimoto A."/>
            <person name="Yamaguchi K."/>
            <person name="Sugano A."/>
            <person name="Kohara Y."/>
            <person name="Fujiyama A."/>
            <person name="Anterola A."/>
            <person name="Aoki S."/>
            <person name="Ashton N."/>
            <person name="Barbazuk W.B."/>
            <person name="Barker E."/>
            <person name="Bennetzen J."/>
            <person name="Bezanilla M."/>
            <person name="Blankenship R."/>
            <person name="Cho S.H."/>
            <person name="Dutcher S."/>
            <person name="Estelle M."/>
            <person name="Fawcett J.A."/>
            <person name="Gundlach H."/>
            <person name="Hanada K."/>
            <person name="Heyl A."/>
            <person name="Hicks K.A."/>
            <person name="Hugh J."/>
            <person name="Lohr M."/>
            <person name="Mayer K."/>
            <person name="Melkozernov A."/>
            <person name="Murata T."/>
            <person name="Nelson D."/>
            <person name="Pils B."/>
            <person name="Prigge M."/>
            <person name="Reiss B."/>
            <person name="Renner T."/>
            <person name="Rombauts S."/>
            <person name="Rushton P."/>
            <person name="Sanderfoot A."/>
            <person name="Schween G."/>
            <person name="Shiu S.-H."/>
            <person name="Stueber K."/>
            <person name="Theodoulou F.L."/>
            <person name="Tu H."/>
            <person name="Van de Peer Y."/>
            <person name="Verrier P.J."/>
            <person name="Waters E."/>
            <person name="Wood A."/>
            <person name="Yang L."/>
            <person name="Cove D."/>
            <person name="Cuming A."/>
            <person name="Hasebe M."/>
            <person name="Lucas S."/>
            <person name="Mishler D.B."/>
            <person name="Reski R."/>
            <person name="Grigoriev I."/>
            <person name="Quatrano R.S."/>
            <person name="Boore J.L."/>
        </authorList>
    </citation>
    <scope>NUCLEOTIDE SEQUENCE [LARGE SCALE GENOMIC DNA]</scope>
    <source>
        <strain evidence="1 2">cv. Gransden 2004</strain>
    </source>
</reference>
<keyword evidence="2" id="KW-1185">Reference proteome</keyword>
<dbReference type="InParanoid" id="A0A7I3Z6L9"/>
<name>A0A7I3Z6L9_PHYPA</name>
<dbReference type="EMBL" id="ABEU02000004">
    <property type="status" value="NOT_ANNOTATED_CDS"/>
    <property type="molecule type" value="Genomic_DNA"/>
</dbReference>
<dbReference type="Proteomes" id="UP000006727">
    <property type="component" value="Chromosome 4"/>
</dbReference>
<sequence length="71" mass="7756">MSNAQRGSALPDLNDKEFATLCNGINSGDLMAVKLLIDKPGVDWSCCDVQVLRAVLLSVIHCRLKVQETLQ</sequence>